<keyword evidence="4" id="KW-1185">Reference proteome</keyword>
<sequence length="249" mass="27400">MFSRKKRDLMKTPSISKKCRAGSPVPPSASLVVHFVGKVDGQMAGMLVKRVSGRTSYSPYSTELRRKVTKAGGQMLDTISCRTSIWLKVLLHRAWERTLKRPTSLSRHASAAGFPLSPAKGLAKGHKPHSAHSPSESGEGSLTDPEDISQLLTDVACFAERLEKLKDVVLQEDGVESRRPVAHECLGEALRILRQIISKYPLLNTVETLTAAGTLISRVKGFHYESNNEAEKREFEKAVEMIAVSFSST</sequence>
<feature type="domain" description="Rho GTPase-activating protein 29/45 N-terminal" evidence="2">
    <location>
        <begin position="148"/>
        <end position="248"/>
    </location>
</feature>
<protein>
    <recommendedName>
        <fullName evidence="2">Rho GTPase-activating protein 29/45 N-terminal domain-containing protein</fullName>
    </recommendedName>
</protein>
<name>A0ABQ7T8B4_PHRPL</name>
<proteinExistence type="predicted"/>
<reference evidence="3 4" key="1">
    <citation type="journal article" date="2022" name="Gigascience">
        <title>A chromosome-level genome assembly and annotation of the desert horned lizard, Phrynosoma platyrhinos, provides insight into chromosomal rearrangements among reptiles.</title>
        <authorList>
            <person name="Koochekian N."/>
            <person name="Ascanio A."/>
            <person name="Farleigh K."/>
            <person name="Card D.C."/>
            <person name="Schield D.R."/>
            <person name="Castoe T.A."/>
            <person name="Jezkova T."/>
        </authorList>
    </citation>
    <scope>NUCLEOTIDE SEQUENCE [LARGE SCALE GENOMIC DNA]</scope>
    <source>
        <strain evidence="3">NK-2021</strain>
    </source>
</reference>
<accession>A0ABQ7T8B4</accession>
<evidence type="ECO:0000313" key="3">
    <source>
        <dbReference type="EMBL" id="KAH0625759.1"/>
    </source>
</evidence>
<dbReference type="InterPro" id="IPR057028">
    <property type="entry name" value="RHG29_45_N"/>
</dbReference>
<dbReference type="Pfam" id="PF24235">
    <property type="entry name" value="RHG29_45_N"/>
    <property type="match status" value="1"/>
</dbReference>
<dbReference type="EMBL" id="JAIPUX010000953">
    <property type="protein sequence ID" value="KAH0625759.1"/>
    <property type="molecule type" value="Genomic_DNA"/>
</dbReference>
<gene>
    <name evidence="3" type="ORF">JD844_033979</name>
</gene>
<dbReference type="Proteomes" id="UP000826234">
    <property type="component" value="Unassembled WGS sequence"/>
</dbReference>
<evidence type="ECO:0000313" key="4">
    <source>
        <dbReference type="Proteomes" id="UP000826234"/>
    </source>
</evidence>
<feature type="region of interest" description="Disordered" evidence="1">
    <location>
        <begin position="117"/>
        <end position="145"/>
    </location>
</feature>
<evidence type="ECO:0000259" key="2">
    <source>
        <dbReference type="Pfam" id="PF24235"/>
    </source>
</evidence>
<comment type="caution">
    <text evidence="3">The sequence shown here is derived from an EMBL/GenBank/DDBJ whole genome shotgun (WGS) entry which is preliminary data.</text>
</comment>
<organism evidence="3 4">
    <name type="scientific">Phrynosoma platyrhinos</name>
    <name type="common">Desert horned lizard</name>
    <dbReference type="NCBI Taxonomy" id="52577"/>
    <lineage>
        <taxon>Eukaryota</taxon>
        <taxon>Metazoa</taxon>
        <taxon>Chordata</taxon>
        <taxon>Craniata</taxon>
        <taxon>Vertebrata</taxon>
        <taxon>Euteleostomi</taxon>
        <taxon>Lepidosauria</taxon>
        <taxon>Squamata</taxon>
        <taxon>Bifurcata</taxon>
        <taxon>Unidentata</taxon>
        <taxon>Episquamata</taxon>
        <taxon>Toxicofera</taxon>
        <taxon>Iguania</taxon>
        <taxon>Phrynosomatidae</taxon>
        <taxon>Phrynosomatinae</taxon>
        <taxon>Phrynosoma</taxon>
    </lineage>
</organism>
<evidence type="ECO:0000256" key="1">
    <source>
        <dbReference type="SAM" id="MobiDB-lite"/>
    </source>
</evidence>